<keyword evidence="2" id="KW-1185">Reference proteome</keyword>
<dbReference type="AlphaFoldDB" id="A0A0R3T3X4"/>
<dbReference type="Proteomes" id="UP000278807">
    <property type="component" value="Unassembled WGS sequence"/>
</dbReference>
<protein>
    <submittedName>
        <fullName evidence="3">Gamma-secretase-activating protein C-terminal domain-containing protein</fullName>
    </submittedName>
</protein>
<proteinExistence type="predicted"/>
<gene>
    <name evidence="1" type="ORF">HNAJ_LOCUS1739</name>
</gene>
<organism evidence="3">
    <name type="scientific">Rodentolepis nana</name>
    <name type="common">Dwarf tapeworm</name>
    <name type="synonym">Hymenolepis nana</name>
    <dbReference type="NCBI Taxonomy" id="102285"/>
    <lineage>
        <taxon>Eukaryota</taxon>
        <taxon>Metazoa</taxon>
        <taxon>Spiralia</taxon>
        <taxon>Lophotrochozoa</taxon>
        <taxon>Platyhelminthes</taxon>
        <taxon>Cestoda</taxon>
        <taxon>Eucestoda</taxon>
        <taxon>Cyclophyllidea</taxon>
        <taxon>Hymenolepididae</taxon>
        <taxon>Rodentolepis</taxon>
    </lineage>
</organism>
<evidence type="ECO:0000313" key="3">
    <source>
        <dbReference type="WBParaSite" id="HNAJ_0000174001-mRNA-1"/>
    </source>
</evidence>
<evidence type="ECO:0000313" key="1">
    <source>
        <dbReference type="EMBL" id="VDN97598.1"/>
    </source>
</evidence>
<accession>A0A0R3T3X4</accession>
<sequence length="477" mass="55298">MMSLGLDQCNRSEVSTNHSECGVANYINEIANKKYHTYYDLEKDLYSENLSVFSFVFTDKSTKNTGLAIKWIPLPSSLSFILIDYNTVLFLEDKSFLQFLTNCPMEKCPPFPTVFLVFKSIPNKSYNFHILYFEPGCNSVICLKEFELCVNGLRLPQLLRDISESISSDRGQRNANLSASFFTHKNSVFANTFYFSLAIKFLHPYFDEFCSQFLDMKIELPLNYLWEDIVPFIFDKFQSIPDYGLKCVRSICEKNGHFAQINNKYYFMKVMESFLSTHHLWSQQNSKLSLVNSILEHLIFPYLPYTSSLADIFQIECCVDVKYSKVILNALAEFQPQLLRVLMESNMQVLWILGHLLHLQSLCGDLGMCDKWMKQSFSLYCHCLDQLGHSGTVLPSQIFYSGGRIRDLDFYVERYERSFSSSNVPRLFSLAIKAARFHIRQVILSKPLPRPSFSSQLDSISILSPNLKKFVQIKRFE</sequence>
<dbReference type="EMBL" id="UZAE01000721">
    <property type="protein sequence ID" value="VDN97598.1"/>
    <property type="molecule type" value="Genomic_DNA"/>
</dbReference>
<reference evidence="3" key="1">
    <citation type="submission" date="2017-02" db="UniProtKB">
        <authorList>
            <consortium name="WormBaseParasite"/>
        </authorList>
    </citation>
    <scope>IDENTIFICATION</scope>
</reference>
<dbReference type="OrthoDB" id="10390856at2759"/>
<dbReference type="WBParaSite" id="HNAJ_0000174001-mRNA-1">
    <property type="protein sequence ID" value="HNAJ_0000174001-mRNA-1"/>
    <property type="gene ID" value="HNAJ_0000174001"/>
</dbReference>
<name>A0A0R3T3X4_RODNA</name>
<evidence type="ECO:0000313" key="2">
    <source>
        <dbReference type="Proteomes" id="UP000278807"/>
    </source>
</evidence>
<reference evidence="1 2" key="2">
    <citation type="submission" date="2018-11" db="EMBL/GenBank/DDBJ databases">
        <authorList>
            <consortium name="Pathogen Informatics"/>
        </authorList>
    </citation>
    <scope>NUCLEOTIDE SEQUENCE [LARGE SCALE GENOMIC DNA]</scope>
</reference>